<evidence type="ECO:0000256" key="4">
    <source>
        <dbReference type="PROSITE-ProRule" id="PRU00221"/>
    </source>
</evidence>
<feature type="region of interest" description="Disordered" evidence="5">
    <location>
        <begin position="1085"/>
        <end position="1118"/>
    </location>
</feature>
<dbReference type="SMART" id="SM00320">
    <property type="entry name" value="WD40"/>
    <property type="match status" value="4"/>
</dbReference>
<evidence type="ECO:0000313" key="8">
    <source>
        <dbReference type="Proteomes" id="UP000779574"/>
    </source>
</evidence>
<keyword evidence="3" id="KW-0862">Zinc</keyword>
<dbReference type="InterPro" id="IPR036322">
    <property type="entry name" value="WD40_repeat_dom_sf"/>
</dbReference>
<dbReference type="InterPro" id="IPR001841">
    <property type="entry name" value="Znf_RING"/>
</dbReference>
<dbReference type="SUPFAM" id="SSF50978">
    <property type="entry name" value="WD40 repeat-like"/>
    <property type="match status" value="1"/>
</dbReference>
<feature type="repeat" description="WD" evidence="4">
    <location>
        <begin position="121"/>
        <end position="163"/>
    </location>
</feature>
<dbReference type="InterPro" id="IPR001680">
    <property type="entry name" value="WD40_rpt"/>
</dbReference>
<feature type="compositionally biased region" description="Polar residues" evidence="5">
    <location>
        <begin position="1097"/>
        <end position="1118"/>
    </location>
</feature>
<feature type="region of interest" description="Disordered" evidence="5">
    <location>
        <begin position="698"/>
        <end position="754"/>
    </location>
</feature>
<dbReference type="InterPro" id="IPR015943">
    <property type="entry name" value="WD40/YVTN_repeat-like_dom_sf"/>
</dbReference>
<feature type="compositionally biased region" description="Polar residues" evidence="5">
    <location>
        <begin position="392"/>
        <end position="402"/>
    </location>
</feature>
<dbReference type="PROSITE" id="PS50082">
    <property type="entry name" value="WD_REPEATS_2"/>
    <property type="match status" value="2"/>
</dbReference>
<evidence type="ECO:0000259" key="6">
    <source>
        <dbReference type="PROSITE" id="PS50089"/>
    </source>
</evidence>
<dbReference type="PANTHER" id="PTHR46170">
    <property type="entry name" value="GATOR COMPLEX PROTEIN WDR59"/>
    <property type="match status" value="1"/>
</dbReference>
<feature type="repeat" description="WD" evidence="4">
    <location>
        <begin position="208"/>
        <end position="250"/>
    </location>
</feature>
<keyword evidence="2" id="KW-0677">Repeat</keyword>
<dbReference type="GO" id="GO:0034198">
    <property type="term" value="P:cellular response to amino acid starvation"/>
    <property type="evidence" value="ECO:0007669"/>
    <property type="project" value="TreeGrafter"/>
</dbReference>
<dbReference type="Pfam" id="PF17120">
    <property type="entry name" value="zf-RING_16"/>
    <property type="match status" value="1"/>
</dbReference>
<feature type="region of interest" description="Disordered" evidence="5">
    <location>
        <begin position="1131"/>
        <end position="1150"/>
    </location>
</feature>
<feature type="region of interest" description="Disordered" evidence="5">
    <location>
        <begin position="610"/>
        <end position="645"/>
    </location>
</feature>
<evidence type="ECO:0000256" key="1">
    <source>
        <dbReference type="ARBA" id="ARBA00022574"/>
    </source>
</evidence>
<keyword evidence="1 4" id="KW-0853">WD repeat</keyword>
<dbReference type="SUPFAM" id="SSF51905">
    <property type="entry name" value="FAD/NAD(P)-binding domain"/>
    <property type="match status" value="2"/>
</dbReference>
<dbReference type="PROSITE" id="PS50294">
    <property type="entry name" value="WD_REPEATS_REGION"/>
    <property type="match status" value="1"/>
</dbReference>
<organism evidence="7 8">
    <name type="scientific">Aureobasidium melanogenum</name>
    <name type="common">Aureobasidium pullulans var. melanogenum</name>
    <dbReference type="NCBI Taxonomy" id="46634"/>
    <lineage>
        <taxon>Eukaryota</taxon>
        <taxon>Fungi</taxon>
        <taxon>Dikarya</taxon>
        <taxon>Ascomycota</taxon>
        <taxon>Pezizomycotina</taxon>
        <taxon>Dothideomycetes</taxon>
        <taxon>Dothideomycetidae</taxon>
        <taxon>Dothideales</taxon>
        <taxon>Saccotheciaceae</taxon>
        <taxon>Aureobasidium</taxon>
    </lineage>
</organism>
<dbReference type="InterPro" id="IPR049566">
    <property type="entry name" value="WDR59_RTC1-like_RING_Znf"/>
</dbReference>
<accession>A0A9P8J7U7</accession>
<dbReference type="GO" id="GO:0008270">
    <property type="term" value="F:zinc ion binding"/>
    <property type="evidence" value="ECO:0007669"/>
    <property type="project" value="UniProtKB-KW"/>
</dbReference>
<feature type="region of interest" description="Disordered" evidence="5">
    <location>
        <begin position="381"/>
        <end position="402"/>
    </location>
</feature>
<dbReference type="PROSITE" id="PS50089">
    <property type="entry name" value="ZF_RING_2"/>
    <property type="match status" value="1"/>
</dbReference>
<sequence>MSSTMSSTITQRSGKDTSIFDSPTFDKDLRIHVNQAVGSASISPGGRDVVLASQQGLHIIDLDSPFSPPRHLRHQTPWIPADVQWSPFASRYYWVVSTSNQRALVWNLELASLQAPIEHTLHAHSRAITDINFSPLQPDLLATCAVDAFVHCWDLRASARPVISFCDWFAGATQVKWNRRNPHIVASSHDKYLHIWDDRKGAIPLQTIEAHQTKIYGIDWSRTEETKIVTCSLDRTIKVWDYEVSEVEPERVINTPFPVWRARYTPFGNGVLAMPQRGDHDLHMYDCRPSNVTNTPALTDPNYRFTGHEEQVKEFLWRGRGNIDEYSDSRDFQLVSWGADRELILHRMGDKQLQSIGFHKGMLMDTPPKLTRIGAPYKSFRDRPTHPHTMADGTTHSFELSNLGTSPGMNKVPIPMPGGWADDSQMMTYSGIETRNARPQDNGLISWMKGVKFGKRKPSSPDRLTTRRLSIIADLHPDVHGVRENLSDEIIHVGEKFTRVTVEEADVSNRQVKISLNGPWAAEGKLAFMQLCMEFPVDYPEKSAPWFHLEKASALSEEKVAELEGNLRKIATGYLIHRRGCIEGFLSYLTGERDLQESISWLGLSGHDGVAPGEEAESSSDEEDGLLGDFGGGAGESQTLGMEGSMGSGIFSTNANVPLPRTCGALWAANGQLICFMPPKEEPRSILQKFAVDERSRNRGSREIFEGFGRLHPGQTESKSKSRPSADAFNADDSDNSSEFSDSSSSSGSDEPEMFLRRFQPPSAWHGGSLRFPRLKGLRTHSTEGSLPTSNGLNKRVGGARNKVRIKILDVESLLPSKRSLASEYLIYGDGETVCSHNAKAALHHGFNELADIWEFVGLILAKRVPLSLLSIPRQETDIRILARSLLMSSQRNDSGLDLSFDEPEAVLNPQETALVKWGTHPFAGSWLIDTLFAYFENLADVQMLGMLSCIFAQSLSPDDHRPTYEHLPQSMTCAAQLSDYFPNRETAFGFYEPIISISDLSNKHRKSGAGLTESFQDIREQVASEPVTPFYNDNTPPMPLSRASTHRSSVEPSLSTSPEHHRTSIPSATSSFAASVLARPFQLASSPPVRNKTSGEELSSSTPSQSGVNWSKSKPFTRSDSTIRRSFISQGFGEEYDGSTTEDDESLPPQSRVKISLKNQDMFDDEGCPSVAFLDPNQSIKFAVYRVVYASMLGAWGLQMQQNEVDKLDGLLSNILTRTESRDRGSQSTLTLGEVDTDQETLGGLGPQVIRCCMSCGEVDSQERRGPGCVKCGGRSHLLSCTICYQPIAGLYKVCLACGHSAHTSCLAILLESLAEDETPECEAGCGCACDEKATVGGEDMFGMTKAPTFEEEVAKETGFRMLQPAPRKATTTSKQWPAPDENEIIFDMSPFLSMSDAEKHTSAKQDAQPDLRNLMAQYALPDVHRVAKDLESMSTLEATSAGRTALEQFNIALKANSTKELEKCFFPEQAFWKDQLALTWHLRTFISATQVAKDLLETKTLREITDNFEVNGEAQFKFIVCPFSFKTGSPAATCSGMMWLLPVVEQISDNGISNLTWKIWILSTKLETLDAHLENKSLLGITGKCSKGLSEIKTDVFIVGAGNAAVALASRLKALGVHSVMVDRNASVGDNWALRYDCMKFHIPTSFCELPYLRYPDELQGKMLTKDDLAAHVRNYAQTFNLDIINSAEIVQTTRGKDGQWQINFRTGDQREVMVTAKHLVQATGIGSQKPYLPPMTERQTYKGTSLHSSEYKNAKQLKAQGIKTVCIVGSANTAFDVLEDCHAAGLQVTMISRSPTYIVPLEYVCDKYSLGAYDYGVEAADNLFMMLPTIVDAQLGRGLFTQLASQEPDRYTPLKNLGFPVFDSRDPDAALMHNLVERGGGHYVDTGATSLLTDKKVSFIANVDSKVYTPTGLLLSDDSTLDTDAVIWCTGFADKDVRQTVKEILKISLPVDATWGVNQQGEIRGMWRRHSQVKNFWVMGGYTQQHRWFSQLLALQIKAELEGILPEAYGMDMPAYA</sequence>
<feature type="compositionally biased region" description="Low complexity" evidence="5">
    <location>
        <begin position="737"/>
        <end position="749"/>
    </location>
</feature>
<keyword evidence="3" id="KW-0863">Zinc-finger</keyword>
<dbReference type="Proteomes" id="UP000779574">
    <property type="component" value="Unassembled WGS sequence"/>
</dbReference>
<dbReference type="Gene3D" id="3.50.50.60">
    <property type="entry name" value="FAD/NAD(P)-binding domain"/>
    <property type="match status" value="1"/>
</dbReference>
<feature type="domain" description="RING-type" evidence="6">
    <location>
        <begin position="1282"/>
        <end position="1324"/>
    </location>
</feature>
<dbReference type="GO" id="GO:0005774">
    <property type="term" value="C:vacuolar membrane"/>
    <property type="evidence" value="ECO:0007669"/>
    <property type="project" value="TreeGrafter"/>
</dbReference>
<feature type="compositionally biased region" description="Polar residues" evidence="5">
    <location>
        <begin position="1043"/>
        <end position="1058"/>
    </location>
</feature>
<dbReference type="InterPro" id="IPR036188">
    <property type="entry name" value="FAD/NAD-bd_sf"/>
</dbReference>
<feature type="region of interest" description="Disordered" evidence="5">
    <location>
        <begin position="1027"/>
        <end position="1066"/>
    </location>
</feature>
<evidence type="ECO:0000313" key="7">
    <source>
        <dbReference type="EMBL" id="KAG9689164.1"/>
    </source>
</evidence>
<reference evidence="7" key="2">
    <citation type="submission" date="2021-08" db="EMBL/GenBank/DDBJ databases">
        <authorList>
            <person name="Gostincar C."/>
            <person name="Sun X."/>
            <person name="Song Z."/>
            <person name="Gunde-Cimerman N."/>
        </authorList>
    </citation>
    <scope>NUCLEOTIDE SEQUENCE</scope>
    <source>
        <strain evidence="7">EXF-9911</strain>
    </source>
</reference>
<comment type="caution">
    <text evidence="7">The sequence shown here is derived from an EMBL/GenBank/DDBJ whole genome shotgun (WGS) entry which is preliminary data.</text>
</comment>
<dbReference type="Gene3D" id="2.130.10.10">
    <property type="entry name" value="YVTN repeat-like/Quinoprotein amine dehydrogenase"/>
    <property type="match status" value="1"/>
</dbReference>
<name>A0A9P8J7U7_AURME</name>
<protein>
    <submittedName>
        <fullName evidence="7">WD40 repeat-like protein</fullName>
    </submittedName>
</protein>
<feature type="compositionally biased region" description="Acidic residues" evidence="5">
    <location>
        <begin position="1135"/>
        <end position="1147"/>
    </location>
</feature>
<evidence type="ECO:0000256" key="2">
    <source>
        <dbReference type="ARBA" id="ARBA00022737"/>
    </source>
</evidence>
<evidence type="ECO:0000256" key="3">
    <source>
        <dbReference type="PROSITE-ProRule" id="PRU00175"/>
    </source>
</evidence>
<proteinExistence type="predicted"/>
<dbReference type="EMBL" id="JAHFXF010000368">
    <property type="protein sequence ID" value="KAG9689164.1"/>
    <property type="molecule type" value="Genomic_DNA"/>
</dbReference>
<evidence type="ECO:0000256" key="5">
    <source>
        <dbReference type="SAM" id="MobiDB-lite"/>
    </source>
</evidence>
<feature type="non-terminal residue" evidence="7">
    <location>
        <position position="2020"/>
    </location>
</feature>
<dbReference type="Pfam" id="PF00400">
    <property type="entry name" value="WD40"/>
    <property type="match status" value="2"/>
</dbReference>
<feature type="compositionally biased region" description="Acidic residues" evidence="5">
    <location>
        <begin position="614"/>
        <end position="626"/>
    </location>
</feature>
<dbReference type="GO" id="GO:1904263">
    <property type="term" value="P:positive regulation of TORC1 signaling"/>
    <property type="evidence" value="ECO:0007669"/>
    <property type="project" value="TreeGrafter"/>
</dbReference>
<dbReference type="GO" id="GO:0035591">
    <property type="term" value="F:signaling adaptor activity"/>
    <property type="evidence" value="ECO:0007669"/>
    <property type="project" value="TreeGrafter"/>
</dbReference>
<gene>
    <name evidence="7" type="ORF">KCU76_g9078</name>
</gene>
<dbReference type="InterPro" id="IPR049567">
    <property type="entry name" value="WDR59-like"/>
</dbReference>
<dbReference type="GO" id="GO:0035859">
    <property type="term" value="C:Seh1-associated complex"/>
    <property type="evidence" value="ECO:0007669"/>
    <property type="project" value="TreeGrafter"/>
</dbReference>
<dbReference type="PANTHER" id="PTHR46170:SF1">
    <property type="entry name" value="GATOR COMPLEX PROTEIN WDR59"/>
    <property type="match status" value="1"/>
</dbReference>
<dbReference type="Pfam" id="PF13738">
    <property type="entry name" value="Pyr_redox_3"/>
    <property type="match status" value="1"/>
</dbReference>
<reference evidence="7" key="1">
    <citation type="journal article" date="2021" name="J Fungi (Basel)">
        <title>Virulence traits and population genomics of the black yeast Aureobasidium melanogenum.</title>
        <authorList>
            <person name="Cernosa A."/>
            <person name="Sun X."/>
            <person name="Gostincar C."/>
            <person name="Fang C."/>
            <person name="Gunde-Cimerman N."/>
            <person name="Song Z."/>
        </authorList>
    </citation>
    <scope>NUCLEOTIDE SEQUENCE</scope>
    <source>
        <strain evidence="7">EXF-9911</strain>
    </source>
</reference>
<keyword evidence="3" id="KW-0479">Metal-binding</keyword>